<feature type="transmembrane region" description="Helical" evidence="9">
    <location>
        <begin position="353"/>
        <end position="372"/>
    </location>
</feature>
<dbReference type="PROSITE" id="PS00889">
    <property type="entry name" value="CNMP_BINDING_2"/>
    <property type="match status" value="1"/>
</dbReference>
<comment type="similarity">
    <text evidence="9">Belongs to the ADP/ATP translocase tlc family.</text>
</comment>
<dbReference type="InterPro" id="IPR016024">
    <property type="entry name" value="ARM-type_fold"/>
</dbReference>
<feature type="domain" description="Cyclic nucleotide-binding" evidence="10">
    <location>
        <begin position="925"/>
        <end position="1023"/>
    </location>
</feature>
<evidence type="ECO:0000256" key="1">
    <source>
        <dbReference type="ARBA" id="ARBA00004141"/>
    </source>
</evidence>
<keyword evidence="2 9" id="KW-0813">Transport</keyword>
<feature type="transmembrane region" description="Helical" evidence="9">
    <location>
        <begin position="25"/>
        <end position="44"/>
    </location>
</feature>
<name>A0ABS4IUX2_9BACL</name>
<feature type="domain" description="Cyclic nucleotide-binding" evidence="10">
    <location>
        <begin position="1112"/>
        <end position="1227"/>
    </location>
</feature>
<evidence type="ECO:0000256" key="7">
    <source>
        <dbReference type="ARBA" id="ARBA00023136"/>
    </source>
</evidence>
<evidence type="ECO:0000259" key="10">
    <source>
        <dbReference type="PROSITE" id="PS50042"/>
    </source>
</evidence>
<feature type="transmembrane region" description="Helical" evidence="9">
    <location>
        <begin position="64"/>
        <end position="83"/>
    </location>
</feature>
<evidence type="ECO:0000256" key="2">
    <source>
        <dbReference type="ARBA" id="ARBA00022448"/>
    </source>
</evidence>
<dbReference type="InterPro" id="IPR036259">
    <property type="entry name" value="MFS_trans_sf"/>
</dbReference>
<keyword evidence="5 9" id="KW-0067">ATP-binding</keyword>
<keyword evidence="8" id="KW-0010">Activator</keyword>
<accession>A0ABS4IUX2</accession>
<dbReference type="InterPro" id="IPR018490">
    <property type="entry name" value="cNMP-bd_dom_sf"/>
</dbReference>
<feature type="transmembrane region" description="Helical" evidence="9">
    <location>
        <begin position="321"/>
        <end position="347"/>
    </location>
</feature>
<dbReference type="SMART" id="SM00100">
    <property type="entry name" value="cNMP"/>
    <property type="match status" value="2"/>
</dbReference>
<evidence type="ECO:0000256" key="6">
    <source>
        <dbReference type="ARBA" id="ARBA00022989"/>
    </source>
</evidence>
<dbReference type="CDD" id="cd00038">
    <property type="entry name" value="CAP_ED"/>
    <property type="match status" value="2"/>
</dbReference>
<evidence type="ECO:0000313" key="11">
    <source>
        <dbReference type="EMBL" id="MBP1991388.1"/>
    </source>
</evidence>
<dbReference type="RefSeq" id="WP_209972138.1">
    <property type="nucleotide sequence ID" value="NZ_JAGGLB010000008.1"/>
</dbReference>
<dbReference type="Proteomes" id="UP001519287">
    <property type="component" value="Unassembled WGS sequence"/>
</dbReference>
<evidence type="ECO:0000256" key="9">
    <source>
        <dbReference type="RuleBase" id="RU363121"/>
    </source>
</evidence>
<dbReference type="EMBL" id="JAGGLB010000008">
    <property type="protein sequence ID" value="MBP1991388.1"/>
    <property type="molecule type" value="Genomic_DNA"/>
</dbReference>
<dbReference type="SUPFAM" id="SSF51206">
    <property type="entry name" value="cAMP-binding domain-like"/>
    <property type="match status" value="2"/>
</dbReference>
<dbReference type="Pfam" id="PF00027">
    <property type="entry name" value="cNMP_binding"/>
    <property type="match status" value="2"/>
</dbReference>
<sequence>MLTRGASESRWQTSLRNLAADKQEYIKISLLFCYLFCVVSASTIGRTAADALFLSHFSASKLSLMYLPQAATLILVGLLFQKFGSRMRIDRLSQWIILIVALLALGSRFLVGFGFMWVYPLIYVGYDVFNFLMIVCFWQLATSVMDQRKAKKLINWVGSGGIIGGIVSGFGLKLLVQPLGTANLIFLYAGLQLLCLFLVIAIVRKVNEPKETFAVLTPSAKKPVAAKKSGSKQGTYLQAAQGGLFRNVPHLKYVAIISAALVISLTLVDYQFKVILRGSMQNEALAGFMGSFYGYAGLFALIVQFFITSRIISNFGVMTSLLIFPVALFAGSVGVLMLPVLALAVVVKGSDKVIGDTIYSSVGQLIMFPIPPSYRSRAKSFMDGIVRNGAKGIAAISLIVLSPILSIQQFSFLVLGLLGSAIWAVFKVKKAYMDMLMSTLQTRDYNVQDAQLDVMDSVSLKVLVDALNSPEKQQVLYAWRILQGVQGFDLRPYVAVLLEHPVTEVCIEALKYIQLETPEGQESILEAKLVSTDLHVKSHALLALAAYGNDARLDEITAYLQDKQVEVKAAAIAGLIKYYGVEGMFRAVGTFKELIDSDQEDERIAMAALFGAIGISSFYKPIVPLLTDSSQRVRQRALESAAVLRVPELVNYIVPLLNSSVTRQTAIEALAGYEDTVIDLLFEPYWAGADTPLQLPKVYEFMGTQRAFDILLRNYRSASAELRMNIIESLTHLHESGKKADHPIIEGLIIEETDLYGFFVEQGKGFEAVEGYKEVAEAIQHIRANIVERIFSLLGLIYDVKTVNAVYSNWKHGDVRRQANASEVIDQLLHGDLRARITRVMSLVTTSKAMQIDMGRLQSSLVRMYEKQDAWLNQCIKAVLAQNHGTGLKLHVPEISRDPSQDGFDDPQQAVMQMNRVALLRQVTLFAGLSGKDLSAIAEDLKEVAVSSGEIVIQEGDEGDSLFLIQEGMVSVHRNGSKIGGLAQGDCFGEMSVLTEGLRTASVIADTDVLLWRLDSEAFYEIMFDKKKIAIEMMKLSSRRLRNAITRHSDLTAAARSTAMIESEAVMENTDNAAAGNLEVPKTKAVELQQKLDTTDNQVILRRILVLQKIGLFANFNQDDFVRLAKMVEEVPYDAGERICAAGEDGEDMHGIIKGSVRVHRGNETLAVLGEGECFGEMAIIDGEPRSADCTAAEPTLLLMLTREQVFSFCFQRIDVLKGMMRVLAERLKVMQEKG</sequence>
<feature type="transmembrane region" description="Helical" evidence="9">
    <location>
        <begin position="153"/>
        <end position="172"/>
    </location>
</feature>
<evidence type="ECO:0000313" key="12">
    <source>
        <dbReference type="Proteomes" id="UP001519287"/>
    </source>
</evidence>
<feature type="transmembrane region" description="Helical" evidence="9">
    <location>
        <begin position="292"/>
        <end position="309"/>
    </location>
</feature>
<evidence type="ECO:0000256" key="4">
    <source>
        <dbReference type="ARBA" id="ARBA00022741"/>
    </source>
</evidence>
<evidence type="ECO:0000256" key="3">
    <source>
        <dbReference type="ARBA" id="ARBA00022692"/>
    </source>
</evidence>
<dbReference type="InterPro" id="IPR018488">
    <property type="entry name" value="cNMP-bd_CS"/>
</dbReference>
<gene>
    <name evidence="11" type="ORF">J2Z66_002995</name>
</gene>
<keyword evidence="3 9" id="KW-0812">Transmembrane</keyword>
<dbReference type="Pfam" id="PF03219">
    <property type="entry name" value="TLC"/>
    <property type="match status" value="1"/>
</dbReference>
<proteinExistence type="inferred from homology"/>
<feature type="transmembrane region" description="Helical" evidence="9">
    <location>
        <begin position="253"/>
        <end position="272"/>
    </location>
</feature>
<feature type="transmembrane region" description="Helical" evidence="9">
    <location>
        <begin position="123"/>
        <end position="141"/>
    </location>
</feature>
<feature type="transmembrane region" description="Helical" evidence="9">
    <location>
        <begin position="184"/>
        <end position="203"/>
    </location>
</feature>
<keyword evidence="12" id="KW-1185">Reference proteome</keyword>
<keyword evidence="4 9" id="KW-0547">Nucleotide-binding</keyword>
<dbReference type="InterPro" id="IPR000595">
    <property type="entry name" value="cNMP-bd_dom"/>
</dbReference>
<dbReference type="PROSITE" id="PS00888">
    <property type="entry name" value="CNMP_BINDING_1"/>
    <property type="match status" value="1"/>
</dbReference>
<evidence type="ECO:0000256" key="5">
    <source>
        <dbReference type="ARBA" id="ARBA00022840"/>
    </source>
</evidence>
<protein>
    <recommendedName>
        <fullName evidence="9">ADP,ATP carrier protein</fullName>
    </recommendedName>
</protein>
<dbReference type="InterPro" id="IPR011989">
    <property type="entry name" value="ARM-like"/>
</dbReference>
<keyword evidence="7 9" id="KW-0472">Membrane</keyword>
<keyword evidence="6 9" id="KW-1133">Transmembrane helix</keyword>
<dbReference type="PROSITE" id="PS50042">
    <property type="entry name" value="CNMP_BINDING_3"/>
    <property type="match status" value="2"/>
</dbReference>
<comment type="caution">
    <text evidence="11">The sequence shown here is derived from an EMBL/GenBank/DDBJ whole genome shotgun (WGS) entry which is preliminary data.</text>
</comment>
<dbReference type="InterPro" id="IPR014710">
    <property type="entry name" value="RmlC-like_jellyroll"/>
</dbReference>
<dbReference type="PRINTS" id="PR00103">
    <property type="entry name" value="CAMPKINASE"/>
</dbReference>
<organism evidence="11 12">
    <name type="scientific">Paenibacillus eucommiae</name>
    <dbReference type="NCBI Taxonomy" id="1355755"/>
    <lineage>
        <taxon>Bacteria</taxon>
        <taxon>Bacillati</taxon>
        <taxon>Bacillota</taxon>
        <taxon>Bacilli</taxon>
        <taxon>Bacillales</taxon>
        <taxon>Paenibacillaceae</taxon>
        <taxon>Paenibacillus</taxon>
    </lineage>
</organism>
<dbReference type="PANTHER" id="PTHR11635:SF152">
    <property type="entry name" value="CAMP-DEPENDENT PROTEIN KINASE TYPE I REGULATORY SUBUNIT-RELATED"/>
    <property type="match status" value="1"/>
</dbReference>
<dbReference type="Gene3D" id="2.60.120.10">
    <property type="entry name" value="Jelly Rolls"/>
    <property type="match status" value="2"/>
</dbReference>
<feature type="transmembrane region" description="Helical" evidence="9">
    <location>
        <begin position="95"/>
        <end position="117"/>
    </location>
</feature>
<reference evidence="11 12" key="1">
    <citation type="submission" date="2021-03" db="EMBL/GenBank/DDBJ databases">
        <title>Genomic Encyclopedia of Type Strains, Phase IV (KMG-IV): sequencing the most valuable type-strain genomes for metagenomic binning, comparative biology and taxonomic classification.</title>
        <authorList>
            <person name="Goeker M."/>
        </authorList>
    </citation>
    <scope>NUCLEOTIDE SEQUENCE [LARGE SCALE GENOMIC DNA]</scope>
    <source>
        <strain evidence="11 12">DSM 26048</strain>
    </source>
</reference>
<comment type="subcellular location">
    <subcellularLocation>
        <location evidence="1 9">Membrane</location>
        <topology evidence="1 9">Multi-pass membrane protein</topology>
    </subcellularLocation>
</comment>
<dbReference type="InterPro" id="IPR050503">
    <property type="entry name" value="cAMP-dep_PK_reg_su-like"/>
</dbReference>
<dbReference type="PANTHER" id="PTHR11635">
    <property type="entry name" value="CAMP-DEPENDENT PROTEIN KINASE REGULATORY CHAIN"/>
    <property type="match status" value="1"/>
</dbReference>
<evidence type="ECO:0000256" key="8">
    <source>
        <dbReference type="ARBA" id="ARBA00023159"/>
    </source>
</evidence>
<feature type="transmembrane region" description="Helical" evidence="9">
    <location>
        <begin position="393"/>
        <end position="426"/>
    </location>
</feature>
<dbReference type="SUPFAM" id="SSF103473">
    <property type="entry name" value="MFS general substrate transporter"/>
    <property type="match status" value="1"/>
</dbReference>
<dbReference type="SUPFAM" id="SSF48371">
    <property type="entry name" value="ARM repeat"/>
    <property type="match status" value="1"/>
</dbReference>
<dbReference type="InterPro" id="IPR004667">
    <property type="entry name" value="ADP_ATP_car_bac_type"/>
</dbReference>
<dbReference type="Gene3D" id="1.25.10.10">
    <property type="entry name" value="Leucine-rich Repeat Variant"/>
    <property type="match status" value="2"/>
</dbReference>